<evidence type="ECO:0000256" key="1">
    <source>
        <dbReference type="SAM" id="MobiDB-lite"/>
    </source>
</evidence>
<feature type="compositionally biased region" description="Polar residues" evidence="1">
    <location>
        <begin position="584"/>
        <end position="595"/>
    </location>
</feature>
<feature type="transmembrane region" description="Helical" evidence="2">
    <location>
        <begin position="426"/>
        <end position="446"/>
    </location>
</feature>
<dbReference type="Proteomes" id="UP000324974">
    <property type="component" value="Chromosome"/>
</dbReference>
<keyword evidence="2" id="KW-0472">Membrane</keyword>
<evidence type="ECO:0000256" key="2">
    <source>
        <dbReference type="SAM" id="Phobius"/>
    </source>
</evidence>
<organism evidence="3 4">
    <name type="scientific">Limnoglobus roseus</name>
    <dbReference type="NCBI Taxonomy" id="2598579"/>
    <lineage>
        <taxon>Bacteria</taxon>
        <taxon>Pseudomonadati</taxon>
        <taxon>Planctomycetota</taxon>
        <taxon>Planctomycetia</taxon>
        <taxon>Gemmatales</taxon>
        <taxon>Gemmataceae</taxon>
        <taxon>Limnoglobus</taxon>
    </lineage>
</organism>
<evidence type="ECO:0008006" key="5">
    <source>
        <dbReference type="Google" id="ProtNLM"/>
    </source>
</evidence>
<dbReference type="OrthoDB" id="8019720at2"/>
<dbReference type="RefSeq" id="WP_149113184.1">
    <property type="nucleotide sequence ID" value="NZ_CP042425.1"/>
</dbReference>
<dbReference type="AlphaFoldDB" id="A0A5C1AKI4"/>
<reference evidence="4" key="1">
    <citation type="submission" date="2019-08" db="EMBL/GenBank/DDBJ databases">
        <title>Limnoglobus roseus gen. nov., sp. nov., a novel freshwater planctomycete with a giant genome from the family Gemmataceae.</title>
        <authorList>
            <person name="Kulichevskaya I.S."/>
            <person name="Naumoff D.G."/>
            <person name="Miroshnikov K."/>
            <person name="Ivanova A."/>
            <person name="Philippov D.A."/>
            <person name="Hakobyan A."/>
            <person name="Rijpstra I.C."/>
            <person name="Sinninghe Damste J.S."/>
            <person name="Liesack W."/>
            <person name="Dedysh S.N."/>
        </authorList>
    </citation>
    <scope>NUCLEOTIDE SEQUENCE [LARGE SCALE GENOMIC DNA]</scope>
    <source>
        <strain evidence="4">PX52</strain>
    </source>
</reference>
<feature type="transmembrane region" description="Helical" evidence="2">
    <location>
        <begin position="467"/>
        <end position="490"/>
    </location>
</feature>
<gene>
    <name evidence="3" type="ORF">PX52LOC_05749</name>
</gene>
<accession>A0A5C1AKI4</accession>
<evidence type="ECO:0000313" key="4">
    <source>
        <dbReference type="Proteomes" id="UP000324974"/>
    </source>
</evidence>
<sequence>MTEAYKVGITIALTNQISRGLFLIQGDLAKTDAQAKKLHATLREIKTLGLAGAIFGGIGYAGLHALGKTLDAAKEYQQALAQFKAVGLGDSINSDADKFARGASVIGASATDLIRTTRDLHTALGDYGMAKSLAPQIAQMKFANQAVFGSHGMDFSENQLRAMEKIIEMKGGFKSPQAFMGQADMMQKVISGTGGMVKPSDYLQFIKTAGVAGRLLSNESFYYTMEPLIQEMSGNRVGTATMSAYNNLAQGRATVRAAREMMKLGILNPRMVEYNKIGEVKSIHPGALKGMDQFASDPFRWMQEVFIPAMKAKGITSESAILNEMGSIFGNRTASNLFSLMFLQQDKIEKNMAISKGAMDTQQLFKLAMTTPGGADKALGAAWDNLKTAAGNSLIPIIIPALNKLAEVLRAVGQFVYQHPRVFDTIIYGFAGLSAALLFSGSLLTLKAAFIGIKFLMPTLAAQITGSVLPALTGLTAVLGPLAAIALAIANAEGIGKWADDHGLTKYNPFVMAEKFGERIGNRILADNPGRYGVTPPRGGRGKSVIEVPVNLDGRQIAKIVSDYQYHALNTSQSSGSGFDGRQSFVSPSHNPFAP</sequence>
<protein>
    <recommendedName>
        <fullName evidence="5">Phage tail tape measure protein</fullName>
    </recommendedName>
</protein>
<dbReference type="EMBL" id="CP042425">
    <property type="protein sequence ID" value="QEL18713.1"/>
    <property type="molecule type" value="Genomic_DNA"/>
</dbReference>
<dbReference type="KEGG" id="lrs:PX52LOC_05749"/>
<proteinExistence type="predicted"/>
<keyword evidence="4" id="KW-1185">Reference proteome</keyword>
<keyword evidence="2" id="KW-0812">Transmembrane</keyword>
<feature type="region of interest" description="Disordered" evidence="1">
    <location>
        <begin position="574"/>
        <end position="595"/>
    </location>
</feature>
<name>A0A5C1AKI4_9BACT</name>
<keyword evidence="2" id="KW-1133">Transmembrane helix</keyword>
<evidence type="ECO:0000313" key="3">
    <source>
        <dbReference type="EMBL" id="QEL18713.1"/>
    </source>
</evidence>